<feature type="transmembrane region" description="Helical" evidence="2">
    <location>
        <begin position="142"/>
        <end position="161"/>
    </location>
</feature>
<evidence type="ECO:0000313" key="3">
    <source>
        <dbReference type="EMBL" id="MDI3388304.1"/>
    </source>
</evidence>
<gene>
    <name evidence="3" type="ORF">QIS99_19150</name>
</gene>
<evidence type="ECO:0000256" key="1">
    <source>
        <dbReference type="SAM" id="MobiDB-lite"/>
    </source>
</evidence>
<feature type="region of interest" description="Disordered" evidence="1">
    <location>
        <begin position="1"/>
        <end position="42"/>
    </location>
</feature>
<protein>
    <recommendedName>
        <fullName evidence="5">DUF3592 domain-containing protein</fullName>
    </recommendedName>
</protein>
<comment type="caution">
    <text evidence="3">The sequence shown here is derived from an EMBL/GenBank/DDBJ whole genome shotgun (WGS) entry which is preliminary data.</text>
</comment>
<keyword evidence="4" id="KW-1185">Reference proteome</keyword>
<evidence type="ECO:0000256" key="2">
    <source>
        <dbReference type="SAM" id="Phobius"/>
    </source>
</evidence>
<name>A0ABT6RV46_9ACTN</name>
<dbReference type="RefSeq" id="WP_282514764.1">
    <property type="nucleotide sequence ID" value="NZ_JASCIR010000016.1"/>
</dbReference>
<feature type="transmembrane region" description="Helical" evidence="2">
    <location>
        <begin position="271"/>
        <end position="292"/>
    </location>
</feature>
<keyword evidence="2" id="KW-1133">Transmembrane helix</keyword>
<feature type="transmembrane region" description="Helical" evidence="2">
    <location>
        <begin position="435"/>
        <end position="453"/>
    </location>
</feature>
<keyword evidence="2" id="KW-0472">Membrane</keyword>
<organism evidence="3 4">
    <name type="scientific">Streptomyces solicavernae</name>
    <dbReference type="NCBI Taxonomy" id="3043614"/>
    <lineage>
        <taxon>Bacteria</taxon>
        <taxon>Bacillati</taxon>
        <taxon>Actinomycetota</taxon>
        <taxon>Actinomycetes</taxon>
        <taxon>Kitasatosporales</taxon>
        <taxon>Streptomycetaceae</taxon>
        <taxon>Streptomyces</taxon>
    </lineage>
</organism>
<feature type="transmembrane region" description="Helical" evidence="2">
    <location>
        <begin position="78"/>
        <end position="97"/>
    </location>
</feature>
<sequence length="498" mass="51615">MNGNGNGNGNSNSSGRGSGSGNESGNESEYVMVNESQPPPATDKAVRLGGPIGWTAVAALLLLFAAWLFLQASLLRNVLVLVAALIAACCTACGMLVRRNAGRPDRPAVHRGLIQAAAVPAARAGALPGRLAGLGSWRRREALSAVAGFLVALAPLALGVGSPVLEGKAADLVAAGHVVRELRVESVRNVEEDEHKNGSTYFCTSTVTLPPADGNGPGTRAEFRSEWADECTAGARAFVAYAPEEPQLGAIGDNERALVERQVNGRALSNWWTGIFALPALGLVATLIGFAATARRDERYPRELRGDESVLRVRITGGFASGDNGARPLLLASDAGTVEFHSHAPAVSLARAAMGVQGFLVWHPERNHTGGRKGPNRIGAAFVSDDGWYVHGALDPEASQAQGSAGVQGTAVDAAYEARPLDLDAGWVLSLPPRLAQALAVWAGLLVLLALPLALPGRVVLGIVGSAGLLVFGTVVGMMRSDADEKEQRVRAGGAAEG</sequence>
<feature type="transmembrane region" description="Helical" evidence="2">
    <location>
        <begin position="459"/>
        <end position="479"/>
    </location>
</feature>
<feature type="transmembrane region" description="Helical" evidence="2">
    <location>
        <begin position="52"/>
        <end position="72"/>
    </location>
</feature>
<dbReference type="Proteomes" id="UP001224661">
    <property type="component" value="Unassembled WGS sequence"/>
</dbReference>
<proteinExistence type="predicted"/>
<evidence type="ECO:0008006" key="5">
    <source>
        <dbReference type="Google" id="ProtNLM"/>
    </source>
</evidence>
<accession>A0ABT6RV46</accession>
<evidence type="ECO:0000313" key="4">
    <source>
        <dbReference type="Proteomes" id="UP001224661"/>
    </source>
</evidence>
<dbReference type="EMBL" id="JASCIR010000016">
    <property type="protein sequence ID" value="MDI3388304.1"/>
    <property type="molecule type" value="Genomic_DNA"/>
</dbReference>
<keyword evidence="2" id="KW-0812">Transmembrane</keyword>
<reference evidence="3 4" key="1">
    <citation type="submission" date="2023-05" db="EMBL/GenBank/DDBJ databases">
        <title>Draft genome sequence of Streptomyces sp. B-S-A8 isolated from a cave soil in Thailand.</title>
        <authorList>
            <person name="Chamroensaksri N."/>
            <person name="Muangham S."/>
        </authorList>
    </citation>
    <scope>NUCLEOTIDE SEQUENCE [LARGE SCALE GENOMIC DNA]</scope>
    <source>
        <strain evidence="3 4">B-S-A8</strain>
    </source>
</reference>